<reference evidence="1" key="1">
    <citation type="submission" date="2016-01" db="EMBL/GenBank/DDBJ databases">
        <title>Reference transcriptome for the parasite Schistocephalus solidus: insights into the molecular evolution of parasitism.</title>
        <authorList>
            <person name="Hebert F.O."/>
            <person name="Grambauer S."/>
            <person name="Barber I."/>
            <person name="Landry C.R."/>
            <person name="Aubin-Horth N."/>
        </authorList>
    </citation>
    <scope>NUCLEOTIDE SEQUENCE</scope>
</reference>
<evidence type="ECO:0000313" key="1">
    <source>
        <dbReference type="EMBL" id="JAP53035.1"/>
    </source>
</evidence>
<dbReference type="AlphaFoldDB" id="A0A0X3PM83"/>
<dbReference type="EMBL" id="GEEE01010190">
    <property type="protein sequence ID" value="JAP53035.1"/>
    <property type="molecule type" value="Transcribed_RNA"/>
</dbReference>
<gene>
    <name evidence="1" type="ORF">TR156673</name>
</gene>
<sequence length="110" mass="11495">MLKPRTRVLPSGCRCTPSCSSKVDNACAFAYCGTHFIPPARLGPHPEVAGAASTMQYISRVAAGRVAALKVLALCAVFSKMRSGQLSSSLSRRKAGTHLKFGDGGEVSIA</sequence>
<proteinExistence type="predicted"/>
<accession>A0A0X3PM83</accession>
<name>A0A0X3PM83_SCHSO</name>
<organism evidence="1">
    <name type="scientific">Schistocephalus solidus</name>
    <name type="common">Tapeworm</name>
    <dbReference type="NCBI Taxonomy" id="70667"/>
    <lineage>
        <taxon>Eukaryota</taxon>
        <taxon>Metazoa</taxon>
        <taxon>Spiralia</taxon>
        <taxon>Lophotrochozoa</taxon>
        <taxon>Platyhelminthes</taxon>
        <taxon>Cestoda</taxon>
        <taxon>Eucestoda</taxon>
        <taxon>Diphyllobothriidea</taxon>
        <taxon>Diphyllobothriidae</taxon>
        <taxon>Schistocephalus</taxon>
    </lineage>
</organism>
<protein>
    <submittedName>
        <fullName evidence="1">Uncharacterized protein</fullName>
    </submittedName>
</protein>